<keyword evidence="4" id="KW-1185">Reference proteome</keyword>
<dbReference type="AlphaFoldDB" id="A0A2T0R840"/>
<evidence type="ECO:0000256" key="1">
    <source>
        <dbReference type="SAM" id="MobiDB-lite"/>
    </source>
</evidence>
<dbReference type="Gene3D" id="3.40.50.720">
    <property type="entry name" value="NAD(P)-binding Rossmann-like Domain"/>
    <property type="match status" value="1"/>
</dbReference>
<feature type="domain" description="CoA-binding" evidence="2">
    <location>
        <begin position="58"/>
        <end position="152"/>
    </location>
</feature>
<accession>A0A2T0R840</accession>
<proteinExistence type="predicted"/>
<dbReference type="SUPFAM" id="SSF51735">
    <property type="entry name" value="NAD(P)-binding Rossmann-fold domains"/>
    <property type="match status" value="1"/>
</dbReference>
<dbReference type="SMART" id="SM00881">
    <property type="entry name" value="CoA_binding"/>
    <property type="match status" value="1"/>
</dbReference>
<dbReference type="EMBL" id="PVZF01000002">
    <property type="protein sequence ID" value="PRY17321.1"/>
    <property type="molecule type" value="Genomic_DNA"/>
</dbReference>
<name>A0A2T0R840_9ACTN</name>
<dbReference type="InterPro" id="IPR036291">
    <property type="entry name" value="NAD(P)-bd_dom_sf"/>
</dbReference>
<dbReference type="RefSeq" id="WP_106207999.1">
    <property type="nucleotide sequence ID" value="NZ_PVZF01000002.1"/>
</dbReference>
<evidence type="ECO:0000313" key="4">
    <source>
        <dbReference type="Proteomes" id="UP000238083"/>
    </source>
</evidence>
<protein>
    <recommendedName>
        <fullName evidence="2">CoA-binding domain-containing protein</fullName>
    </recommendedName>
</protein>
<dbReference type="Proteomes" id="UP000238083">
    <property type="component" value="Unassembled WGS sequence"/>
</dbReference>
<gene>
    <name evidence="3" type="ORF">CLV37_102280</name>
</gene>
<dbReference type="PANTHER" id="PTHR33303">
    <property type="entry name" value="CYTOPLASMIC PROTEIN-RELATED"/>
    <property type="match status" value="1"/>
</dbReference>
<comment type="caution">
    <text evidence="3">The sequence shown here is derived from an EMBL/GenBank/DDBJ whole genome shotgun (WGS) entry which is preliminary data.</text>
</comment>
<sequence>MTAQNVPDASADTGTVAAPGNLQEAAADAAAATGSKDAPATSGTSGWTAPGAGERLRILRRTRTVAILGASNKPSRASYFVQTYLLADSDFELWFVNPNETEVLGRPSYPSLEELPGVPDLVDVFRRPSELGAVLDDVIAVGAPVMWMQLGLADEAVARRGAEHGVTVVMNRCLKIEHARFHGGLHLAGFDTGVISARRRAR</sequence>
<evidence type="ECO:0000313" key="3">
    <source>
        <dbReference type="EMBL" id="PRY17321.1"/>
    </source>
</evidence>
<organism evidence="3 4">
    <name type="scientific">Kineococcus rhizosphaerae</name>
    <dbReference type="NCBI Taxonomy" id="559628"/>
    <lineage>
        <taxon>Bacteria</taxon>
        <taxon>Bacillati</taxon>
        <taxon>Actinomycetota</taxon>
        <taxon>Actinomycetes</taxon>
        <taxon>Kineosporiales</taxon>
        <taxon>Kineosporiaceae</taxon>
        <taxon>Kineococcus</taxon>
    </lineage>
</organism>
<dbReference type="PANTHER" id="PTHR33303:SF2">
    <property type="entry name" value="COA-BINDING DOMAIN-CONTAINING PROTEIN"/>
    <property type="match status" value="1"/>
</dbReference>
<dbReference type="InterPro" id="IPR003781">
    <property type="entry name" value="CoA-bd"/>
</dbReference>
<dbReference type="Pfam" id="PF13380">
    <property type="entry name" value="CoA_binding_2"/>
    <property type="match status" value="1"/>
</dbReference>
<reference evidence="3 4" key="1">
    <citation type="submission" date="2018-03" db="EMBL/GenBank/DDBJ databases">
        <title>Genomic Encyclopedia of Archaeal and Bacterial Type Strains, Phase II (KMG-II): from individual species to whole genera.</title>
        <authorList>
            <person name="Goeker M."/>
        </authorList>
    </citation>
    <scope>NUCLEOTIDE SEQUENCE [LARGE SCALE GENOMIC DNA]</scope>
    <source>
        <strain evidence="3 4">DSM 19711</strain>
    </source>
</reference>
<feature type="region of interest" description="Disordered" evidence="1">
    <location>
        <begin position="1"/>
        <end position="53"/>
    </location>
</feature>
<evidence type="ECO:0000259" key="2">
    <source>
        <dbReference type="SMART" id="SM00881"/>
    </source>
</evidence>
<dbReference type="OrthoDB" id="9804695at2"/>